<accession>A0A2P6MSS0</accession>
<dbReference type="AlphaFoldDB" id="A0A2P6MSS0"/>
<dbReference type="EMBL" id="MDYQ01000442">
    <property type="protein sequence ID" value="PRP74743.1"/>
    <property type="molecule type" value="Genomic_DNA"/>
</dbReference>
<protein>
    <submittedName>
        <fullName evidence="3">Uncharacterized protein</fullName>
    </submittedName>
</protein>
<keyword evidence="1" id="KW-0521">NADP</keyword>
<keyword evidence="2" id="KW-0560">Oxidoreductase</keyword>
<name>A0A2P6MSS0_9EUKA</name>
<dbReference type="PANTHER" id="PTHR43544">
    <property type="entry name" value="SHORT-CHAIN DEHYDROGENASE/REDUCTASE"/>
    <property type="match status" value="1"/>
</dbReference>
<proteinExistence type="predicted"/>
<reference evidence="3 4" key="1">
    <citation type="journal article" date="2018" name="Genome Biol. Evol.">
        <title>Multiple Roots of Fruiting Body Formation in Amoebozoa.</title>
        <authorList>
            <person name="Hillmann F."/>
            <person name="Forbes G."/>
            <person name="Novohradska S."/>
            <person name="Ferling I."/>
            <person name="Riege K."/>
            <person name="Groth M."/>
            <person name="Westermann M."/>
            <person name="Marz M."/>
            <person name="Spaller T."/>
            <person name="Winckler T."/>
            <person name="Schaap P."/>
            <person name="Glockner G."/>
        </authorList>
    </citation>
    <scope>NUCLEOTIDE SEQUENCE [LARGE SCALE GENOMIC DNA]</scope>
    <source>
        <strain evidence="3 4">Jena</strain>
    </source>
</reference>
<dbReference type="Proteomes" id="UP000241769">
    <property type="component" value="Unassembled WGS sequence"/>
</dbReference>
<dbReference type="GO" id="GO:0016491">
    <property type="term" value="F:oxidoreductase activity"/>
    <property type="evidence" value="ECO:0007669"/>
    <property type="project" value="UniProtKB-KW"/>
</dbReference>
<evidence type="ECO:0000256" key="2">
    <source>
        <dbReference type="ARBA" id="ARBA00023002"/>
    </source>
</evidence>
<gene>
    <name evidence="3" type="ORF">PROFUN_16043</name>
</gene>
<dbReference type="InterPro" id="IPR051468">
    <property type="entry name" value="Fungal_SecMetab_SDRs"/>
</dbReference>
<dbReference type="Gene3D" id="3.40.50.720">
    <property type="entry name" value="NAD(P)-binding Rossmann-like Domain"/>
    <property type="match status" value="1"/>
</dbReference>
<evidence type="ECO:0000256" key="1">
    <source>
        <dbReference type="ARBA" id="ARBA00022857"/>
    </source>
</evidence>
<keyword evidence="4" id="KW-1185">Reference proteome</keyword>
<dbReference type="GO" id="GO:0005737">
    <property type="term" value="C:cytoplasm"/>
    <property type="evidence" value="ECO:0007669"/>
    <property type="project" value="TreeGrafter"/>
</dbReference>
<sequence>MINNLLTRPDVIVYAGGRDPAKATELQKLTAEHNNLHIVKLTSGSQSGGLDYVIAKAGIAVSLLAGSNAFAHQLQSGGLDYVIAKAGIAVSLLAGSNAFAHQLVRHAIWISVEYAKDDLVAITVHPGTVEMDMFHKFLERYESWISIAIKSDDSAKALLAIADKATRESQEREKR</sequence>
<evidence type="ECO:0000313" key="4">
    <source>
        <dbReference type="Proteomes" id="UP000241769"/>
    </source>
</evidence>
<comment type="caution">
    <text evidence="3">The sequence shown here is derived from an EMBL/GenBank/DDBJ whole genome shotgun (WGS) entry which is preliminary data.</text>
</comment>
<evidence type="ECO:0000313" key="3">
    <source>
        <dbReference type="EMBL" id="PRP74743.1"/>
    </source>
</evidence>
<dbReference type="SUPFAM" id="SSF51735">
    <property type="entry name" value="NAD(P)-binding Rossmann-fold domains"/>
    <property type="match status" value="1"/>
</dbReference>
<dbReference type="PANTHER" id="PTHR43544:SF7">
    <property type="entry name" value="NADB-LER2"/>
    <property type="match status" value="1"/>
</dbReference>
<dbReference type="InParanoid" id="A0A2P6MSS0"/>
<organism evidence="3 4">
    <name type="scientific">Planoprotostelium fungivorum</name>
    <dbReference type="NCBI Taxonomy" id="1890364"/>
    <lineage>
        <taxon>Eukaryota</taxon>
        <taxon>Amoebozoa</taxon>
        <taxon>Evosea</taxon>
        <taxon>Variosea</taxon>
        <taxon>Cavosteliida</taxon>
        <taxon>Cavosteliaceae</taxon>
        <taxon>Planoprotostelium</taxon>
    </lineage>
</organism>
<dbReference type="InterPro" id="IPR036291">
    <property type="entry name" value="NAD(P)-bd_dom_sf"/>
</dbReference>